<reference evidence="2" key="1">
    <citation type="submission" date="2014-12" db="EMBL/GenBank/DDBJ databases">
        <title>Insight into the proteome of Arion vulgaris.</title>
        <authorList>
            <person name="Aradska J."/>
            <person name="Bulat T."/>
            <person name="Smidak R."/>
            <person name="Sarate P."/>
            <person name="Gangsoo J."/>
            <person name="Sialana F."/>
            <person name="Bilban M."/>
            <person name="Lubec G."/>
        </authorList>
    </citation>
    <scope>NUCLEOTIDE SEQUENCE</scope>
    <source>
        <tissue evidence="2">Skin</tissue>
    </source>
</reference>
<feature type="compositionally biased region" description="Polar residues" evidence="1">
    <location>
        <begin position="1"/>
        <end position="13"/>
    </location>
</feature>
<feature type="region of interest" description="Disordered" evidence="1">
    <location>
        <begin position="1"/>
        <end position="84"/>
    </location>
</feature>
<organism evidence="2">
    <name type="scientific">Arion vulgaris</name>
    <dbReference type="NCBI Taxonomy" id="1028688"/>
    <lineage>
        <taxon>Eukaryota</taxon>
        <taxon>Metazoa</taxon>
        <taxon>Spiralia</taxon>
        <taxon>Lophotrochozoa</taxon>
        <taxon>Mollusca</taxon>
        <taxon>Gastropoda</taxon>
        <taxon>Heterobranchia</taxon>
        <taxon>Euthyneura</taxon>
        <taxon>Panpulmonata</taxon>
        <taxon>Eupulmonata</taxon>
        <taxon>Stylommatophora</taxon>
        <taxon>Helicina</taxon>
        <taxon>Arionoidea</taxon>
        <taxon>Arionidae</taxon>
        <taxon>Arion</taxon>
    </lineage>
</organism>
<dbReference type="EMBL" id="HACG01007305">
    <property type="protein sequence ID" value="CEK54170.1"/>
    <property type="molecule type" value="Transcribed_RNA"/>
</dbReference>
<evidence type="ECO:0000313" key="2">
    <source>
        <dbReference type="EMBL" id="CEK54170.1"/>
    </source>
</evidence>
<name>A0A0B6YF75_9EUPU</name>
<gene>
    <name evidence="2" type="primary">ORF22120</name>
</gene>
<feature type="non-terminal residue" evidence="2">
    <location>
        <position position="84"/>
    </location>
</feature>
<proteinExistence type="predicted"/>
<dbReference type="AlphaFoldDB" id="A0A0B6YF75"/>
<sequence>AAQDSRSFYNSQHASKRNRDISASSSPHSVNKSSMDKDFIPTKSSLYDDINFDQSNEPSLSSQHVQLFHSSSSISSSKEISSKL</sequence>
<feature type="compositionally biased region" description="Low complexity" evidence="1">
    <location>
        <begin position="70"/>
        <end position="84"/>
    </location>
</feature>
<feature type="compositionally biased region" description="Polar residues" evidence="1">
    <location>
        <begin position="21"/>
        <end position="33"/>
    </location>
</feature>
<protein>
    <submittedName>
        <fullName evidence="2">Uncharacterized protein</fullName>
    </submittedName>
</protein>
<evidence type="ECO:0000256" key="1">
    <source>
        <dbReference type="SAM" id="MobiDB-lite"/>
    </source>
</evidence>
<feature type="non-terminal residue" evidence="2">
    <location>
        <position position="1"/>
    </location>
</feature>
<feature type="compositionally biased region" description="Polar residues" evidence="1">
    <location>
        <begin position="52"/>
        <end position="69"/>
    </location>
</feature>
<accession>A0A0B6YF75</accession>